<dbReference type="SUPFAM" id="SSF102705">
    <property type="entry name" value="NIF3 (NGG1p interacting factor 3)-like"/>
    <property type="match status" value="1"/>
</dbReference>
<reference evidence="3" key="1">
    <citation type="journal article" date="2016" name="Genome Announc.">
        <title>Draft genome sequences of fungus Aspergillus calidoustus.</title>
        <authorList>
            <person name="Horn F."/>
            <person name="Linde J."/>
            <person name="Mattern D.J."/>
            <person name="Walther G."/>
            <person name="Guthke R."/>
            <person name="Scherlach K."/>
            <person name="Martin K."/>
            <person name="Brakhage A.A."/>
            <person name="Petzke L."/>
            <person name="Valiante V."/>
        </authorList>
    </citation>
    <scope>NUCLEOTIDE SEQUENCE [LARGE SCALE GENOMIC DNA]</scope>
    <source>
        <strain evidence="3">SF006504</strain>
    </source>
</reference>
<evidence type="ECO:0000256" key="1">
    <source>
        <dbReference type="ARBA" id="ARBA00020998"/>
    </source>
</evidence>
<sequence>MATAVQKFKLVFHVPPAALETVKTAIFAAGAGRYPGPGNYTECCWVTSGTGQFRPGDKANPHIGAVGELEKIEELRVETLVVGEGVVKGVVEALKKAHPYEEPSYGVIRLEDF</sequence>
<name>A0A0U5CJ98_ASPCI</name>
<dbReference type="InterPro" id="IPR015867">
    <property type="entry name" value="N-reg_PII/ATP_PRibTrfase_C"/>
</dbReference>
<dbReference type="OrthoDB" id="15981at2759"/>
<proteinExistence type="predicted"/>
<dbReference type="AlphaFoldDB" id="A0A0U5CJ98"/>
<dbReference type="InterPro" id="IPR036069">
    <property type="entry name" value="DUF34/NIF3_sf"/>
</dbReference>
<evidence type="ECO:0000313" key="2">
    <source>
        <dbReference type="EMBL" id="CEL11002.1"/>
    </source>
</evidence>
<dbReference type="Proteomes" id="UP000054771">
    <property type="component" value="Unassembled WGS sequence"/>
</dbReference>
<dbReference type="Gene3D" id="3.30.70.120">
    <property type="match status" value="1"/>
</dbReference>
<dbReference type="PANTHER" id="PTHR41774">
    <property type="match status" value="1"/>
</dbReference>
<dbReference type="OMA" id="NYTECCF"/>
<gene>
    <name evidence="2" type="ORF">ASPCAL14109</name>
</gene>
<dbReference type="STRING" id="454130.A0A0U5CJ98"/>
<keyword evidence="3" id="KW-1185">Reference proteome</keyword>
<organism evidence="2 3">
    <name type="scientific">Aspergillus calidoustus</name>
    <dbReference type="NCBI Taxonomy" id="454130"/>
    <lineage>
        <taxon>Eukaryota</taxon>
        <taxon>Fungi</taxon>
        <taxon>Dikarya</taxon>
        <taxon>Ascomycota</taxon>
        <taxon>Pezizomycotina</taxon>
        <taxon>Eurotiomycetes</taxon>
        <taxon>Eurotiomycetidae</taxon>
        <taxon>Eurotiales</taxon>
        <taxon>Aspergillaceae</taxon>
        <taxon>Aspergillus</taxon>
        <taxon>Aspergillus subgen. Nidulantes</taxon>
    </lineage>
</organism>
<protein>
    <recommendedName>
        <fullName evidence="1">ATP phosphoribosyltransferase</fullName>
    </recommendedName>
</protein>
<evidence type="ECO:0000313" key="3">
    <source>
        <dbReference type="Proteomes" id="UP000054771"/>
    </source>
</evidence>
<dbReference type="PANTHER" id="PTHR41774:SF1">
    <property type="entry name" value="NGG1P INTERACTING FACTOR NIF3"/>
    <property type="match status" value="1"/>
</dbReference>
<accession>A0A0U5CJ98</accession>
<dbReference type="EMBL" id="CDMC01000022">
    <property type="protein sequence ID" value="CEL11002.1"/>
    <property type="molecule type" value="Genomic_DNA"/>
</dbReference>